<keyword evidence="5 7" id="KW-1133">Transmembrane helix</keyword>
<organism evidence="9 10">
    <name type="scientific">Mycolicibacterium fluoranthenivorans</name>
    <dbReference type="NCBI Taxonomy" id="258505"/>
    <lineage>
        <taxon>Bacteria</taxon>
        <taxon>Bacillati</taxon>
        <taxon>Actinomycetota</taxon>
        <taxon>Actinomycetes</taxon>
        <taxon>Mycobacteriales</taxon>
        <taxon>Mycobacteriaceae</taxon>
        <taxon>Mycolicibacterium</taxon>
    </lineage>
</organism>
<gene>
    <name evidence="9" type="primary">eccD</name>
    <name evidence="9" type="ORF">HZU40_10605</name>
</gene>
<feature type="transmembrane region" description="Helical" evidence="7">
    <location>
        <begin position="245"/>
        <end position="275"/>
    </location>
</feature>
<dbReference type="GO" id="GO:0005886">
    <property type="term" value="C:plasma membrane"/>
    <property type="evidence" value="ECO:0007669"/>
    <property type="project" value="UniProtKB-SubCell"/>
</dbReference>
<dbReference type="NCBIfam" id="TIGR03920">
    <property type="entry name" value="T7SS_EccD"/>
    <property type="match status" value="1"/>
</dbReference>
<keyword evidence="4 7" id="KW-0812">Transmembrane</keyword>
<proteinExistence type="inferred from homology"/>
<feature type="transmembrane region" description="Helical" evidence="7">
    <location>
        <begin position="295"/>
        <end position="316"/>
    </location>
</feature>
<feature type="transmembrane region" description="Helical" evidence="7">
    <location>
        <begin position="353"/>
        <end position="372"/>
    </location>
</feature>
<feature type="domain" description="EccD-like transmembrane" evidence="8">
    <location>
        <begin position="122"/>
        <end position="435"/>
    </location>
</feature>
<protein>
    <submittedName>
        <fullName evidence="9">Type VII secretion integral membrane protein EccD</fullName>
    </submittedName>
</protein>
<sequence>MRGFTAVEDSLCRVSVAWSGEMTDLVLPRCVPLAALLPEVVDLVAGSRVRTETARTWRLHRVPDGPLDESMTLQECGIQDGDILTMSGVSAPAFRPSTRGDFRTVISAGAPRHEARAPEAWAWCVTIAVATLMYTLTGNGHPAAAAAVAAFIVGLSAVVARRAPGARTAACTVAVVFSAAAGHLATGAALHAPGVLLGSAAAALTSVVLGRLSACGTTLLTAYAMYASLLAMATALAVITPVGVIVIAAILVLTALAGVGTAARLTIALTGLAPVIPGHGDSRITDRRAGYAGEVLAGIVSGGAAAAATGSVLMAVGCARAGTVPTAGPLLVAVVAGALFLRSRLYADSSCRIALVTGGLISATAASAILLMAVPVQAGWIAVTTVGVTGGLYAQRHTFGPVWLRGVDVLEHALLVAAVPLAGWAAGVFGIARHMDLPW</sequence>
<keyword evidence="6 7" id="KW-0472">Membrane</keyword>
<dbReference type="Proteomes" id="UP000515498">
    <property type="component" value="Chromosome"/>
</dbReference>
<dbReference type="EMBL" id="CP059894">
    <property type="protein sequence ID" value="QNJ94661.1"/>
    <property type="molecule type" value="Genomic_DNA"/>
</dbReference>
<evidence type="ECO:0000313" key="10">
    <source>
        <dbReference type="Proteomes" id="UP000515498"/>
    </source>
</evidence>
<evidence type="ECO:0000259" key="8">
    <source>
        <dbReference type="Pfam" id="PF19053"/>
    </source>
</evidence>
<dbReference type="Gene3D" id="3.10.20.90">
    <property type="entry name" value="Phosphatidylinositol 3-kinase Catalytic Subunit, Chain A, domain 1"/>
    <property type="match status" value="1"/>
</dbReference>
<dbReference type="RefSeq" id="WP_187098350.1">
    <property type="nucleotide sequence ID" value="NZ_CP059894.1"/>
</dbReference>
<feature type="transmembrane region" description="Helical" evidence="7">
    <location>
        <begin position="322"/>
        <end position="341"/>
    </location>
</feature>
<evidence type="ECO:0000313" key="9">
    <source>
        <dbReference type="EMBL" id="QNJ94661.1"/>
    </source>
</evidence>
<evidence type="ECO:0000256" key="2">
    <source>
        <dbReference type="ARBA" id="ARBA00006162"/>
    </source>
</evidence>
<feature type="transmembrane region" description="Helical" evidence="7">
    <location>
        <begin position="143"/>
        <end position="160"/>
    </location>
</feature>
<name>A0A7G8PJZ5_9MYCO</name>
<dbReference type="InterPro" id="IPR024962">
    <property type="entry name" value="YukD-like"/>
</dbReference>
<evidence type="ECO:0000256" key="7">
    <source>
        <dbReference type="SAM" id="Phobius"/>
    </source>
</evidence>
<evidence type="ECO:0000256" key="6">
    <source>
        <dbReference type="ARBA" id="ARBA00023136"/>
    </source>
</evidence>
<dbReference type="KEGG" id="mflu:HZU40_10605"/>
<dbReference type="InterPro" id="IPR006707">
    <property type="entry name" value="T7SS_EccD"/>
</dbReference>
<feature type="transmembrane region" description="Helical" evidence="7">
    <location>
        <begin position="192"/>
        <end position="212"/>
    </location>
</feature>
<evidence type="ECO:0000256" key="4">
    <source>
        <dbReference type="ARBA" id="ARBA00022692"/>
    </source>
</evidence>
<comment type="similarity">
    <text evidence="2">Belongs to the EccD/Snm4 family.</text>
</comment>
<feature type="transmembrane region" description="Helical" evidence="7">
    <location>
        <begin position="414"/>
        <end position="432"/>
    </location>
</feature>
<dbReference type="InterPro" id="IPR044049">
    <property type="entry name" value="EccD_transm"/>
</dbReference>
<dbReference type="AlphaFoldDB" id="A0A7G8PJZ5"/>
<keyword evidence="3" id="KW-1003">Cell membrane</keyword>
<reference evidence="9 10" key="1">
    <citation type="submission" date="2020-07" db="EMBL/GenBank/DDBJ databases">
        <title>Draft genome sequence of four isobutane-metabolizing strains capable of cometabolically degrading diverse ether contaminants.</title>
        <authorList>
            <person name="Chen W."/>
            <person name="Faulkner N."/>
            <person name="Smith C."/>
            <person name="Hyman M."/>
        </authorList>
    </citation>
    <scope>NUCLEOTIDE SEQUENCE [LARGE SCALE GENOMIC DNA]</scope>
    <source>
        <strain evidence="9 10">2A</strain>
    </source>
</reference>
<evidence type="ECO:0000256" key="5">
    <source>
        <dbReference type="ARBA" id="ARBA00022989"/>
    </source>
</evidence>
<feature type="transmembrane region" description="Helical" evidence="7">
    <location>
        <begin position="167"/>
        <end position="186"/>
    </location>
</feature>
<dbReference type="Pfam" id="PF19053">
    <property type="entry name" value="EccD"/>
    <property type="match status" value="1"/>
</dbReference>
<feature type="transmembrane region" description="Helical" evidence="7">
    <location>
        <begin position="120"/>
        <end position="137"/>
    </location>
</feature>
<evidence type="ECO:0000256" key="3">
    <source>
        <dbReference type="ARBA" id="ARBA00022475"/>
    </source>
</evidence>
<dbReference type="Pfam" id="PF08817">
    <property type="entry name" value="YukD"/>
    <property type="match status" value="1"/>
</dbReference>
<evidence type="ECO:0000256" key="1">
    <source>
        <dbReference type="ARBA" id="ARBA00004651"/>
    </source>
</evidence>
<accession>A0A7G8PJZ5</accession>
<comment type="subcellular location">
    <subcellularLocation>
        <location evidence="1">Cell membrane</location>
        <topology evidence="1">Multi-pass membrane protein</topology>
    </subcellularLocation>
</comment>